<name>A0A5S4V3P0_9MICO</name>
<keyword evidence="1" id="KW-1133">Transmembrane helix</keyword>
<sequence length="145" mass="15392">MNTNWRRGILWALNALGAFVGAWALAAPRSFYDAFPMPGVFGAWVAGDGPYNEHLVRDVGSLYLALVAAGVVAALMRRADASIAVGVAWLVFSVPHLVYHVGHLHGLAPLDAIAQPIALAATLVLAIPLCLPPRRRMISEGEDAS</sequence>
<dbReference type="AlphaFoldDB" id="A0A5S4V3P0"/>
<proteinExistence type="predicted"/>
<keyword evidence="3" id="KW-1185">Reference proteome</keyword>
<accession>A0A5S4V3P0</accession>
<dbReference type="EMBL" id="VSSB01000001">
    <property type="protein sequence ID" value="TYL52818.1"/>
    <property type="molecule type" value="Genomic_DNA"/>
</dbReference>
<keyword evidence="1" id="KW-0472">Membrane</keyword>
<protein>
    <submittedName>
        <fullName evidence="2">Uncharacterized protein</fullName>
    </submittedName>
</protein>
<evidence type="ECO:0000313" key="3">
    <source>
        <dbReference type="Proteomes" id="UP000325243"/>
    </source>
</evidence>
<dbReference type="Proteomes" id="UP000325243">
    <property type="component" value="Unassembled WGS sequence"/>
</dbReference>
<feature type="transmembrane region" description="Helical" evidence="1">
    <location>
        <begin position="113"/>
        <end position="131"/>
    </location>
</feature>
<gene>
    <name evidence="2" type="ORF">FYC51_03510</name>
</gene>
<evidence type="ECO:0000313" key="2">
    <source>
        <dbReference type="EMBL" id="TYL52818.1"/>
    </source>
</evidence>
<feature type="transmembrane region" description="Helical" evidence="1">
    <location>
        <begin position="83"/>
        <end position="101"/>
    </location>
</feature>
<comment type="caution">
    <text evidence="2">The sequence shown here is derived from an EMBL/GenBank/DDBJ whole genome shotgun (WGS) entry which is preliminary data.</text>
</comment>
<evidence type="ECO:0000256" key="1">
    <source>
        <dbReference type="SAM" id="Phobius"/>
    </source>
</evidence>
<reference evidence="2 3" key="1">
    <citation type="submission" date="2019-08" db="EMBL/GenBank/DDBJ databases">
        <authorList>
            <person name="Hu J."/>
        </authorList>
    </citation>
    <scope>NUCLEOTIDE SEQUENCE [LARGE SCALE GENOMIC DNA]</scope>
    <source>
        <strain evidence="2 3">NEAU-184</strain>
    </source>
</reference>
<feature type="transmembrane region" description="Helical" evidence="1">
    <location>
        <begin position="59"/>
        <end position="76"/>
    </location>
</feature>
<keyword evidence="1" id="KW-0812">Transmembrane</keyword>
<dbReference type="RefSeq" id="WP_148732280.1">
    <property type="nucleotide sequence ID" value="NZ_VSSB01000001.1"/>
</dbReference>
<organism evidence="2 3">
    <name type="scientific">Agromyces mariniharenae</name>
    <dbReference type="NCBI Taxonomy" id="2604423"/>
    <lineage>
        <taxon>Bacteria</taxon>
        <taxon>Bacillati</taxon>
        <taxon>Actinomycetota</taxon>
        <taxon>Actinomycetes</taxon>
        <taxon>Micrococcales</taxon>
        <taxon>Microbacteriaceae</taxon>
        <taxon>Agromyces</taxon>
    </lineage>
</organism>